<evidence type="ECO:0000313" key="2">
    <source>
        <dbReference type="Proteomes" id="UP000752696"/>
    </source>
</evidence>
<proteinExistence type="predicted"/>
<comment type="caution">
    <text evidence="1">The sequence shown here is derived from an EMBL/GenBank/DDBJ whole genome shotgun (WGS) entry which is preliminary data.</text>
</comment>
<reference evidence="1" key="1">
    <citation type="submission" date="2020-07" db="EMBL/GenBank/DDBJ databases">
        <authorList>
            <person name="Nazaruddin N."/>
        </authorList>
    </citation>
    <scope>NUCLEOTIDE SEQUENCE</scope>
</reference>
<dbReference type="AlphaFoldDB" id="A0A6V7HF80"/>
<keyword evidence="2" id="KW-1185">Reference proteome</keyword>
<feature type="non-terminal residue" evidence="1">
    <location>
        <position position="1"/>
    </location>
</feature>
<organism evidence="1 2">
    <name type="scientific">Heterotrigona itama</name>
    <dbReference type="NCBI Taxonomy" id="395501"/>
    <lineage>
        <taxon>Eukaryota</taxon>
        <taxon>Metazoa</taxon>
        <taxon>Ecdysozoa</taxon>
        <taxon>Arthropoda</taxon>
        <taxon>Hexapoda</taxon>
        <taxon>Insecta</taxon>
        <taxon>Pterygota</taxon>
        <taxon>Neoptera</taxon>
        <taxon>Endopterygota</taxon>
        <taxon>Hymenoptera</taxon>
        <taxon>Apocrita</taxon>
        <taxon>Aculeata</taxon>
        <taxon>Apoidea</taxon>
        <taxon>Anthophila</taxon>
        <taxon>Apidae</taxon>
        <taxon>Heterotrigona</taxon>
    </lineage>
</organism>
<protein>
    <submittedName>
        <fullName evidence="1">Uncharacterized protein</fullName>
    </submittedName>
</protein>
<gene>
    <name evidence="1" type="ORF">MHI_LOCUS722194</name>
</gene>
<accession>A0A6V7HF80</accession>
<dbReference type="Proteomes" id="UP000752696">
    <property type="component" value="Unassembled WGS sequence"/>
</dbReference>
<name>A0A6V7HF80_9HYME</name>
<dbReference type="EMBL" id="CAJDYZ010009969">
    <property type="protein sequence ID" value="CAD1477338.1"/>
    <property type="molecule type" value="Genomic_DNA"/>
</dbReference>
<sequence length="42" mass="4530">EPTTCLLVASTSVLFSIGAGRAIRLETRPGRTIRIQDREASS</sequence>
<evidence type="ECO:0000313" key="1">
    <source>
        <dbReference type="EMBL" id="CAD1477338.1"/>
    </source>
</evidence>